<sequence>MYIIISYDYPPNDGGISRLTAAFATELAARDINIEVCTLESNAIKQGLQRPTLPTVELSRNKGQREFGLLRYLLSRPKKSKIITTVWNPEASLTWLLGRKNLYILAHGNEVMPYPKGIKYLLKSWLRKKVLTSARCVICNSHYTEQLVLNISPNITTVVINPGVDYERFNIPLTRNQARQQLELSTEKRVLLSVSRIDDYKGHDVVLKALATLPKDQLQNLQYVVAGKGSYLENLKRQAAKLGLNDNIRWLGFVADEQLPLLYKAADLFVLCTREDKQQRGVEGFGMVFLEAQAAGLAVVGTNAGGIPDAIQNGGGGWLINQDDSQELVKYLVKLISKPETIHEQGKLGLERVRNKCTWQHYTDNLLTVLDKY</sequence>
<dbReference type="Pfam" id="PF00534">
    <property type="entry name" value="Glycos_transf_1"/>
    <property type="match status" value="1"/>
</dbReference>
<accession>A0ABS6NLI1</accession>
<feature type="domain" description="Glycosyl transferase family 1" evidence="1">
    <location>
        <begin position="175"/>
        <end position="347"/>
    </location>
</feature>
<keyword evidence="4" id="KW-1185">Reference proteome</keyword>
<dbReference type="PANTHER" id="PTHR12526">
    <property type="entry name" value="GLYCOSYLTRANSFERASE"/>
    <property type="match status" value="1"/>
</dbReference>
<evidence type="ECO:0000259" key="1">
    <source>
        <dbReference type="Pfam" id="PF00534"/>
    </source>
</evidence>
<feature type="domain" description="Glycosyltransferase subfamily 4-like N-terminal" evidence="2">
    <location>
        <begin position="14"/>
        <end position="168"/>
    </location>
</feature>
<name>A0ABS6NLI1_9BURK</name>
<dbReference type="Pfam" id="PF13439">
    <property type="entry name" value="Glyco_transf_4"/>
    <property type="match status" value="1"/>
</dbReference>
<evidence type="ECO:0000259" key="2">
    <source>
        <dbReference type="Pfam" id="PF13439"/>
    </source>
</evidence>
<comment type="caution">
    <text evidence="3">The sequence shown here is derived from an EMBL/GenBank/DDBJ whole genome shotgun (WGS) entry which is preliminary data.</text>
</comment>
<dbReference type="Proteomes" id="UP000722165">
    <property type="component" value="Unassembled WGS sequence"/>
</dbReference>
<organism evidence="3 4">
    <name type="scientific">Advenella alkanexedens</name>
    <dbReference type="NCBI Taxonomy" id="1481665"/>
    <lineage>
        <taxon>Bacteria</taxon>
        <taxon>Pseudomonadati</taxon>
        <taxon>Pseudomonadota</taxon>
        <taxon>Betaproteobacteria</taxon>
        <taxon>Burkholderiales</taxon>
        <taxon>Alcaligenaceae</taxon>
    </lineage>
</organism>
<proteinExistence type="predicted"/>
<evidence type="ECO:0000313" key="3">
    <source>
        <dbReference type="EMBL" id="MBV4396107.1"/>
    </source>
</evidence>
<reference evidence="3 4" key="1">
    <citation type="submission" date="2021-06" db="EMBL/GenBank/DDBJ databases">
        <authorList>
            <person name="Lu T."/>
            <person name="Wang Q."/>
            <person name="Han X."/>
        </authorList>
    </citation>
    <scope>NUCLEOTIDE SEQUENCE [LARGE SCALE GENOMIC DNA]</scope>
    <source>
        <strain evidence="3 4">LAM0050</strain>
    </source>
</reference>
<dbReference type="CDD" id="cd03801">
    <property type="entry name" value="GT4_PimA-like"/>
    <property type="match status" value="1"/>
</dbReference>
<dbReference type="InterPro" id="IPR001296">
    <property type="entry name" value="Glyco_trans_1"/>
</dbReference>
<dbReference type="RefSeq" id="WP_217734451.1">
    <property type="nucleotide sequence ID" value="NZ_JAHSPR010000001.1"/>
</dbReference>
<dbReference type="InterPro" id="IPR028098">
    <property type="entry name" value="Glyco_trans_4-like_N"/>
</dbReference>
<dbReference type="EMBL" id="JAHSPR010000001">
    <property type="protein sequence ID" value="MBV4396107.1"/>
    <property type="molecule type" value="Genomic_DNA"/>
</dbReference>
<dbReference type="PANTHER" id="PTHR12526:SF638">
    <property type="entry name" value="SPORE COAT PROTEIN SA"/>
    <property type="match status" value="1"/>
</dbReference>
<gene>
    <name evidence="3" type="ORF">KU392_02405</name>
</gene>
<evidence type="ECO:0000313" key="4">
    <source>
        <dbReference type="Proteomes" id="UP000722165"/>
    </source>
</evidence>
<protein>
    <submittedName>
        <fullName evidence="3">Glycosyltransferase family 4 protein</fullName>
    </submittedName>
</protein>